<evidence type="ECO:0000259" key="1">
    <source>
        <dbReference type="PROSITE" id="PS50093"/>
    </source>
</evidence>
<dbReference type="InterPro" id="IPR002372">
    <property type="entry name" value="PQQ_rpt_dom"/>
</dbReference>
<dbReference type="InParanoid" id="Q8TI59"/>
<dbReference type="GO" id="GO:0004181">
    <property type="term" value="F:metallocarboxypeptidase activity"/>
    <property type="evidence" value="ECO:0000318"/>
    <property type="project" value="GO_Central"/>
</dbReference>
<dbReference type="FunFam" id="2.130.10.10:FF:001056">
    <property type="entry name" value="Cell surface protein"/>
    <property type="match status" value="1"/>
</dbReference>
<dbReference type="CDD" id="cd00146">
    <property type="entry name" value="PKD"/>
    <property type="match status" value="6"/>
</dbReference>
<dbReference type="Pfam" id="PF18911">
    <property type="entry name" value="PKD_4"/>
    <property type="match status" value="6"/>
</dbReference>
<feature type="domain" description="EF-hand" evidence="2">
    <location>
        <begin position="1797"/>
        <end position="1817"/>
    </location>
</feature>
<feature type="domain" description="PKD" evidence="1">
    <location>
        <begin position="1526"/>
        <end position="1593"/>
    </location>
</feature>
<dbReference type="KEGG" id="mac:MA_4297"/>
<dbReference type="EMBL" id="AE010299">
    <property type="protein sequence ID" value="AAM07641.1"/>
    <property type="molecule type" value="Genomic_DNA"/>
</dbReference>
<name>Q8TI59_METAC</name>
<dbReference type="InterPro" id="IPR022409">
    <property type="entry name" value="PKD/Chitinase_dom"/>
</dbReference>
<feature type="domain" description="PKD" evidence="1">
    <location>
        <begin position="437"/>
        <end position="509"/>
    </location>
</feature>
<dbReference type="PANTHER" id="PTHR11532">
    <property type="entry name" value="PROTEASE M14 CARBOXYPEPTIDASE"/>
    <property type="match status" value="1"/>
</dbReference>
<dbReference type="GO" id="GO:0016485">
    <property type="term" value="P:protein processing"/>
    <property type="evidence" value="ECO:0000318"/>
    <property type="project" value="GO_Central"/>
</dbReference>
<feature type="domain" description="PKD" evidence="1">
    <location>
        <begin position="1437"/>
        <end position="1522"/>
    </location>
</feature>
<dbReference type="InterPro" id="IPR015943">
    <property type="entry name" value="WD40/YVTN_repeat-like_dom_sf"/>
</dbReference>
<feature type="domain" description="PKD" evidence="1">
    <location>
        <begin position="914"/>
        <end position="995"/>
    </location>
</feature>
<dbReference type="Gene3D" id="2.40.10.480">
    <property type="match status" value="1"/>
</dbReference>
<keyword evidence="4" id="KW-1185">Reference proteome</keyword>
<dbReference type="PANTHER" id="PTHR11532:SF57">
    <property type="entry name" value="CARBOXYPEPTIDASE D, B"/>
    <property type="match status" value="1"/>
</dbReference>
<dbReference type="FunFam" id="2.60.40.10:FF:000270">
    <property type="entry name" value="Cell surface protein"/>
    <property type="match status" value="6"/>
</dbReference>
<dbReference type="Gene3D" id="2.130.10.10">
    <property type="entry name" value="YVTN repeat-like/Quinoprotein amine dehydrogenase"/>
    <property type="match status" value="2"/>
</dbReference>
<dbReference type="GO" id="GO:0005615">
    <property type="term" value="C:extracellular space"/>
    <property type="evidence" value="ECO:0000318"/>
    <property type="project" value="GO_Central"/>
</dbReference>
<protein>
    <submittedName>
        <fullName evidence="3">Cell surface protein</fullName>
    </submittedName>
</protein>
<evidence type="ECO:0000313" key="3">
    <source>
        <dbReference type="EMBL" id="AAM07641.1"/>
    </source>
</evidence>
<evidence type="ECO:0000313" key="4">
    <source>
        <dbReference type="Proteomes" id="UP000002487"/>
    </source>
</evidence>
<dbReference type="Gene3D" id="2.60.40.10">
    <property type="entry name" value="Immunoglobulins"/>
    <property type="match status" value="6"/>
</dbReference>
<sequence length="1817" mass="193663">MNKHTLKIFLICLTLLLVTAAQPVLGSDWAQFQRDVYNTGVTADRAPITDPMNSTLSWEYKLGANVDSAPIVAGDMMYALAGNNHIYAFNRTTGELVWEESTSGSLGFLIGNAAVGNGTVFVPTSNGKIFAFDAQTGSPKWNKTVSSYTYNQIDTPITYSDGKIYFGEAMGQSRNYFCLDENGNQVWSRPATTKVSSQGPYYWAGATVIGDYLVYGDNDGHIVSVNKDTGTDIAEINVSEEFGVDCKEIRSSILYVEDLGRVYFTSTGGYCFALGFNPADGTFKTSDKHSVNIAYTSTTTPAYYNGRIYIGSGEIMKANGNGVYCLDADLTGVIWNYPVGGTGLVQSSPAISTYYDNGDGEVYIYFTVNAKPIGGVYCLKDLPGSTSPELVWSYVESGKTDFSLPGVAISDGWVYYGTDNKYIFGLTTPDLQVPEAPTADFSATPVSGEAPLTVSFTDLSMGDGITTWAWDFDSDGNVDSSEQNPSYTYNDAGSYTVKLTVSNENGSDVLEIPEMITVKETVVSDDTWYQFHKDAQHSGYSSSDAPDSADLAWIAEPLNNTYSLVPSSSVVIAEGMVFGLCNGPVDDYGNPLTSEGQLVAFDENTGEEIWNVTVMAPEWGSWSCPAYDDGKVFASAGKNTYCVNASTGDIIWTFQNPSELASCNGGPSIGDGKVFASDWDGGNYYCLDENTGELLWTFKIDGLYAQSTPAYKDDRVYLSGWTTVNAVYCVNATTGELIWENEELSSNPCGSITVTEEGLYLSIYSFGTEDGFYKLDLTDGHEIWGRPDIPPTDSTPAVVNGKVYLSAGTAGYSDLNTYCLNASDGKTIWVTDSSENIGDWVCSPAVADGKVFTGGAAEGLFTGSSTLYAFDAETGAVIWSYKGCGGSPAVADDMVFSTGSGKLYAFKEAEVLLPEAKFSSNVSSGEAPLTVGFTDESTGEGITAWEWDFDNDGNVDSIEQNPIHTYDNAGSYTVNLTVTSAEGSDSEVKDAYIVVSESLPESPVANFTATPTSGNAPLTVNFTDASTGTVSSYAWDFDNDGTVDSTEQSPSHTYAAVGTYTVNLTVTGAAGSDSEVKVDLVEVSKSLVNSYSTSMNNTNPGAPDPAIPGFVGPDGDGKCLGSGPNNVVNPAFLEWASVVVDYSLANQSINPNFADPAKALGPVTGSNMDIVSLGDLEESQLLAGEQPGSVTFGFDVPIANGDGPDLALFENGFMSGSGIFAELAFVEVSTDNITFVRFPAVSLTPGLVGGYGTIDPTNVTNLVGKHVNAYGNSWGTPFDLSCLENTTEVLNGSVDLNDINYVRVVDIPGNGFFKDSLGNPIYDAWVTWGSGGLDLEAVGVINTAYLPVSAAEFSVNVTSGYAPLTVQFTDQSTYSPTSWAWDFDNDGNVDSTEQNPSYTYATSGNYSVNLTVTNAGGSDSEVKEEYIIVSEPLPAPPITAFTATPTSGDSPLTVNFTDESTGIPSSWAWDFDNDGSIDSTEQNPSYTYTSAGNYTVNLTVANAAGSDSEVKTDYIMVSESSTPAEPIAMFTADVTGGTVPLTVNFTDQSAGSPTSWFWDFGDGANSTEQNPSHTYTSAGNYTVNLTVESEAGSDFELKSDYIEVSEASGPTVTLYFDPENSSVAENESTEISIIASNFPAGFSGYNMTVTLDDPAVAEIVDIEYPSWALITENSSLPATSIYLKAVDGEDAVKEGAADVVLATLTVSGKEKGSANLSIGVDRLDDDSGNVIEPTFLTGKIEVTLLSPLPGQEYAPRDLDGDGLYEDLTGNGEFSFVDVVAYFHNMDWIEENMPVEYFDFNGNGRIDFDDVVDMFAMI</sequence>
<gene>
    <name evidence="3" type="ordered locus">MA_4297</name>
</gene>
<dbReference type="InterPro" id="IPR011047">
    <property type="entry name" value="Quinoprotein_ADH-like_sf"/>
</dbReference>
<dbReference type="EnsemblBacteria" id="AAM07641">
    <property type="protein sequence ID" value="AAM07641"/>
    <property type="gene ID" value="MA_4297"/>
</dbReference>
<dbReference type="InterPro" id="IPR000601">
    <property type="entry name" value="PKD_dom"/>
</dbReference>
<dbReference type="SMART" id="SM00564">
    <property type="entry name" value="PQQ"/>
    <property type="match status" value="11"/>
</dbReference>
<feature type="domain" description="PKD" evidence="1">
    <location>
        <begin position="1349"/>
        <end position="1418"/>
    </location>
</feature>
<dbReference type="SUPFAM" id="SSF50998">
    <property type="entry name" value="Quinoprotein alcohol dehydrogenase-like"/>
    <property type="match status" value="3"/>
</dbReference>
<dbReference type="SMART" id="SM00089">
    <property type="entry name" value="PKD"/>
    <property type="match status" value="6"/>
</dbReference>
<dbReference type="CDD" id="cd10276">
    <property type="entry name" value="BamB_YfgL"/>
    <property type="match status" value="1"/>
</dbReference>
<dbReference type="InterPro" id="IPR035986">
    <property type="entry name" value="PKD_dom_sf"/>
</dbReference>
<dbReference type="GO" id="GO:0005509">
    <property type="term" value="F:calcium ion binding"/>
    <property type="evidence" value="ECO:0007669"/>
    <property type="project" value="InterPro"/>
</dbReference>
<dbReference type="InterPro" id="IPR013783">
    <property type="entry name" value="Ig-like_fold"/>
</dbReference>
<dbReference type="PROSITE" id="PS50093">
    <property type="entry name" value="PKD"/>
    <property type="match status" value="6"/>
</dbReference>
<evidence type="ECO:0000259" key="2">
    <source>
        <dbReference type="PROSITE" id="PS50222"/>
    </source>
</evidence>
<proteinExistence type="predicted"/>
<dbReference type="InterPro" id="IPR002048">
    <property type="entry name" value="EF_hand_dom"/>
</dbReference>
<dbReference type="STRING" id="188937.MA_4297"/>
<dbReference type="HOGENOM" id="CLU_246522_0_0_2"/>
<dbReference type="InterPro" id="IPR018391">
    <property type="entry name" value="PQQ_b-propeller_rpt"/>
</dbReference>
<dbReference type="GeneID" id="32154599"/>
<accession>Q8TI59</accession>
<dbReference type="InterPro" id="IPR050753">
    <property type="entry name" value="Peptidase_M14_domain"/>
</dbReference>
<organism evidence="3 4">
    <name type="scientific">Methanosarcina acetivorans (strain ATCC 35395 / DSM 2834 / JCM 12185 / C2A)</name>
    <dbReference type="NCBI Taxonomy" id="188937"/>
    <lineage>
        <taxon>Archaea</taxon>
        <taxon>Methanobacteriati</taxon>
        <taxon>Methanobacteriota</taxon>
        <taxon>Stenosarchaea group</taxon>
        <taxon>Methanomicrobia</taxon>
        <taxon>Methanosarcinales</taxon>
        <taxon>Methanosarcinaceae</taxon>
        <taxon>Methanosarcina</taxon>
    </lineage>
</organism>
<dbReference type="GO" id="GO:0006518">
    <property type="term" value="P:peptide metabolic process"/>
    <property type="evidence" value="ECO:0000318"/>
    <property type="project" value="GO_Central"/>
</dbReference>
<dbReference type="PhylomeDB" id="Q8TI59"/>
<dbReference type="PROSITE" id="PS00018">
    <property type="entry name" value="EF_HAND_1"/>
    <property type="match status" value="1"/>
</dbReference>
<dbReference type="InterPro" id="IPR018247">
    <property type="entry name" value="EF_Hand_1_Ca_BS"/>
</dbReference>
<dbReference type="OrthoDB" id="118035at2157"/>
<dbReference type="Gene3D" id="2.40.128.630">
    <property type="match status" value="1"/>
</dbReference>
<dbReference type="SUPFAM" id="SSF49299">
    <property type="entry name" value="PKD domain"/>
    <property type="match status" value="6"/>
</dbReference>
<dbReference type="RefSeq" id="WP_011024178.1">
    <property type="nucleotide sequence ID" value="NC_003552.1"/>
</dbReference>
<reference evidence="3 4" key="1">
    <citation type="journal article" date="2002" name="Genome Res.">
        <title>The genome of Methanosarcina acetivorans reveals extensive metabolic and physiological diversity.</title>
        <authorList>
            <person name="Galagan J.E."/>
            <person name="Nusbaum C."/>
            <person name="Roy A."/>
            <person name="Endrizzi M.G."/>
            <person name="Macdonald P."/>
            <person name="FitzHugh W."/>
            <person name="Calvo S."/>
            <person name="Engels R."/>
            <person name="Smirnov S."/>
            <person name="Atnoor D."/>
            <person name="Brown A."/>
            <person name="Allen N."/>
            <person name="Naylor J."/>
            <person name="Stange-Thomann N."/>
            <person name="DeArellano K."/>
            <person name="Johnson R."/>
            <person name="Linton L."/>
            <person name="McEwan P."/>
            <person name="McKernan K."/>
            <person name="Talamas J."/>
            <person name="Tirrell A."/>
            <person name="Ye W."/>
            <person name="Zimmer A."/>
            <person name="Barber R.D."/>
            <person name="Cann I."/>
            <person name="Graham D.E."/>
            <person name="Grahame D.A."/>
            <person name="Guss A."/>
            <person name="Hedderich R."/>
            <person name="Ingram-Smith C."/>
            <person name="Kuettner C.H."/>
            <person name="Krzycki J.A."/>
            <person name="Leigh J.A."/>
            <person name="Li W."/>
            <person name="Liu J."/>
            <person name="Mukhopadhyay B."/>
            <person name="Reeve J.N."/>
            <person name="Smith K."/>
            <person name="Springer T.A."/>
            <person name="Umayam L.A."/>
            <person name="White O."/>
            <person name="White R.H."/>
            <person name="de Macario E.C."/>
            <person name="Ferry J.G."/>
            <person name="Jarrell K.F."/>
            <person name="Jing H."/>
            <person name="Macario A.J.L."/>
            <person name="Paulsen I."/>
            <person name="Pritchett M."/>
            <person name="Sowers K.R."/>
            <person name="Swanson R.V."/>
            <person name="Zinder S.H."/>
            <person name="Lander E."/>
            <person name="Metcalf W.W."/>
            <person name="Birren B."/>
        </authorList>
    </citation>
    <scope>NUCLEOTIDE SEQUENCE [LARGE SCALE GENOMIC DNA]</scope>
    <source>
        <strain evidence="4">ATCC 35395 / DSM 2834 / JCM 12185 / C2A</strain>
    </source>
</reference>
<feature type="domain" description="PKD" evidence="1">
    <location>
        <begin position="1003"/>
        <end position="1087"/>
    </location>
</feature>
<dbReference type="Proteomes" id="UP000002487">
    <property type="component" value="Chromosome"/>
</dbReference>
<dbReference type="Pfam" id="PF13360">
    <property type="entry name" value="PQQ_2"/>
    <property type="match status" value="3"/>
</dbReference>
<dbReference type="PROSITE" id="PS50222">
    <property type="entry name" value="EF_HAND_2"/>
    <property type="match status" value="1"/>
</dbReference>